<dbReference type="PROSITE" id="PS51369">
    <property type="entry name" value="TCP"/>
    <property type="match status" value="1"/>
</dbReference>
<gene>
    <name evidence="8" type="ORF">FPE_LOCUS31825</name>
</gene>
<keyword evidence="9" id="KW-1185">Reference proteome</keyword>
<protein>
    <recommendedName>
        <fullName evidence="7">TCP domain-containing protein</fullName>
    </recommendedName>
</protein>
<feature type="region of interest" description="Disordered" evidence="6">
    <location>
        <begin position="91"/>
        <end position="117"/>
    </location>
</feature>
<dbReference type="Pfam" id="PF03634">
    <property type="entry name" value="TCP"/>
    <property type="match status" value="1"/>
</dbReference>
<reference evidence="8" key="1">
    <citation type="submission" date="2023-05" db="EMBL/GenBank/DDBJ databases">
        <authorList>
            <person name="Huff M."/>
        </authorList>
    </citation>
    <scope>NUCLEOTIDE SEQUENCE</scope>
</reference>
<evidence type="ECO:0000313" key="9">
    <source>
        <dbReference type="Proteomes" id="UP000834106"/>
    </source>
</evidence>
<dbReference type="Proteomes" id="UP000834106">
    <property type="component" value="Chromosome 20"/>
</dbReference>
<evidence type="ECO:0000256" key="4">
    <source>
        <dbReference type="ARBA" id="ARBA00023163"/>
    </source>
</evidence>
<evidence type="ECO:0000256" key="3">
    <source>
        <dbReference type="ARBA" id="ARBA00023125"/>
    </source>
</evidence>
<evidence type="ECO:0000259" key="7">
    <source>
        <dbReference type="PROSITE" id="PS51369"/>
    </source>
</evidence>
<feature type="region of interest" description="Disordered" evidence="6">
    <location>
        <begin position="1"/>
        <end position="24"/>
    </location>
</feature>
<dbReference type="GO" id="GO:0005634">
    <property type="term" value="C:nucleus"/>
    <property type="evidence" value="ECO:0007669"/>
    <property type="project" value="UniProtKB-SubCell"/>
</dbReference>
<dbReference type="GO" id="GO:0003700">
    <property type="term" value="F:DNA-binding transcription factor activity"/>
    <property type="evidence" value="ECO:0007669"/>
    <property type="project" value="InterPro"/>
</dbReference>
<proteinExistence type="predicted"/>
<name>A0AAD2AFI0_9LAMI</name>
<feature type="compositionally biased region" description="Basic and acidic residues" evidence="6">
    <location>
        <begin position="1"/>
        <end position="13"/>
    </location>
</feature>
<dbReference type="InterPro" id="IPR005333">
    <property type="entry name" value="Transcription_factor_TCP"/>
</dbReference>
<organism evidence="8 9">
    <name type="scientific">Fraxinus pennsylvanica</name>
    <dbReference type="NCBI Taxonomy" id="56036"/>
    <lineage>
        <taxon>Eukaryota</taxon>
        <taxon>Viridiplantae</taxon>
        <taxon>Streptophyta</taxon>
        <taxon>Embryophyta</taxon>
        <taxon>Tracheophyta</taxon>
        <taxon>Spermatophyta</taxon>
        <taxon>Magnoliopsida</taxon>
        <taxon>eudicotyledons</taxon>
        <taxon>Gunneridae</taxon>
        <taxon>Pentapetalae</taxon>
        <taxon>asterids</taxon>
        <taxon>lamiids</taxon>
        <taxon>Lamiales</taxon>
        <taxon>Oleaceae</taxon>
        <taxon>Oleeae</taxon>
        <taxon>Fraxinus</taxon>
    </lineage>
</organism>
<keyword evidence="4" id="KW-0804">Transcription</keyword>
<evidence type="ECO:0000256" key="2">
    <source>
        <dbReference type="ARBA" id="ARBA00023015"/>
    </source>
</evidence>
<keyword evidence="5" id="KW-0539">Nucleus</keyword>
<feature type="compositionally biased region" description="Polar residues" evidence="6">
    <location>
        <begin position="97"/>
        <end position="117"/>
    </location>
</feature>
<dbReference type="PANTHER" id="PTHR31072:SF240">
    <property type="entry name" value="TRANSCRIPTION FACTOR TCP10"/>
    <property type="match status" value="1"/>
</dbReference>
<evidence type="ECO:0000256" key="5">
    <source>
        <dbReference type="ARBA" id="ARBA00023242"/>
    </source>
</evidence>
<feature type="domain" description="TCP" evidence="7">
    <location>
        <begin position="30"/>
        <end position="88"/>
    </location>
</feature>
<keyword evidence="2" id="KW-0805">Transcription regulation</keyword>
<dbReference type="GO" id="GO:2000032">
    <property type="term" value="P:regulation of secondary shoot formation"/>
    <property type="evidence" value="ECO:0007669"/>
    <property type="project" value="TreeGrafter"/>
</dbReference>
<comment type="subcellular location">
    <subcellularLocation>
        <location evidence="1">Nucleus</location>
    </subcellularLocation>
</comment>
<dbReference type="EMBL" id="OU503055">
    <property type="protein sequence ID" value="CAI9784395.1"/>
    <property type="molecule type" value="Genomic_DNA"/>
</dbReference>
<dbReference type="GO" id="GO:0043565">
    <property type="term" value="F:sequence-specific DNA binding"/>
    <property type="evidence" value="ECO:0007669"/>
    <property type="project" value="TreeGrafter"/>
</dbReference>
<sequence>MERKGQMKGKGVEGETVQVQGGHILRSTRLKDRHSKVYTAKGPRDRRVRLSAHTAIQFYDVQDRLGYDRPSKAVDWLIEKAKDAIDKLDELPHRHPNNTSVAQNSESNPISNGTKVNIQPESSFNIQSEPDKEFMTMMKSFFQTSSGVASLMNYQNFPHDIMSRASFQAKDLGLSLHILQDQNSWPSTNPEPSASTFQDNFQSMDSWSANGSVENRVGFLVDSHAMPQVQQAFFSQDMPFSHRELLQSNYSNFFQHNPQPSIRQYSDAGSHFEFGFQVPARIHGDNEPETQN</sequence>
<evidence type="ECO:0000256" key="1">
    <source>
        <dbReference type="ARBA" id="ARBA00004123"/>
    </source>
</evidence>
<accession>A0AAD2AFI0</accession>
<dbReference type="AlphaFoldDB" id="A0AAD2AFI0"/>
<dbReference type="PANTHER" id="PTHR31072">
    <property type="entry name" value="TRANSCRIPTION FACTOR TCP4-RELATED"/>
    <property type="match status" value="1"/>
</dbReference>
<dbReference type="InterPro" id="IPR017887">
    <property type="entry name" value="TF_TCP_subgr"/>
</dbReference>
<evidence type="ECO:0000313" key="8">
    <source>
        <dbReference type="EMBL" id="CAI9784395.1"/>
    </source>
</evidence>
<keyword evidence="3" id="KW-0238">DNA-binding</keyword>
<evidence type="ECO:0000256" key="6">
    <source>
        <dbReference type="SAM" id="MobiDB-lite"/>
    </source>
</evidence>